<keyword evidence="1" id="KW-0175">Coiled coil</keyword>
<dbReference type="Proteomes" id="UP000022311">
    <property type="component" value="Unassembled WGS sequence"/>
</dbReference>
<organism evidence="2 3">
    <name type="scientific">Providencia alcalifaciens 205/92</name>
    <dbReference type="NCBI Taxonomy" id="1256988"/>
    <lineage>
        <taxon>Bacteria</taxon>
        <taxon>Pseudomonadati</taxon>
        <taxon>Pseudomonadota</taxon>
        <taxon>Gammaproteobacteria</taxon>
        <taxon>Enterobacterales</taxon>
        <taxon>Morganellaceae</taxon>
        <taxon>Providencia</taxon>
    </lineage>
</organism>
<gene>
    <name evidence="2" type="ORF">HMPREF1563_3299</name>
</gene>
<comment type="caution">
    <text evidence="2">The sequence shown here is derived from an EMBL/GenBank/DDBJ whole genome shotgun (WGS) entry which is preliminary data.</text>
</comment>
<protein>
    <submittedName>
        <fullName evidence="2">Uncharacterized protein</fullName>
    </submittedName>
</protein>
<reference evidence="2 3" key="1">
    <citation type="submission" date="2014-01" db="EMBL/GenBank/DDBJ databases">
        <authorList>
            <person name="Durkin A.S."/>
            <person name="McCorrison J."/>
            <person name="Torralba M."/>
            <person name="Gillis M."/>
            <person name="Haft D.H."/>
            <person name="Methe B."/>
            <person name="Sutton G."/>
            <person name="Nelson K.E."/>
        </authorList>
    </citation>
    <scope>NUCLEOTIDE SEQUENCE [LARGE SCALE GENOMIC DNA]</scope>
    <source>
        <strain evidence="2 3">205/92</strain>
    </source>
</reference>
<dbReference type="EMBL" id="JALD01000084">
    <property type="protein sequence ID" value="EUD09161.1"/>
    <property type="molecule type" value="Genomic_DNA"/>
</dbReference>
<dbReference type="AlphaFoldDB" id="A0AAV3M028"/>
<accession>A0AAV3M028</accession>
<evidence type="ECO:0000256" key="1">
    <source>
        <dbReference type="SAM" id="Coils"/>
    </source>
</evidence>
<name>A0AAV3M028_9GAMM</name>
<feature type="coiled-coil region" evidence="1">
    <location>
        <begin position="516"/>
        <end position="546"/>
    </location>
</feature>
<evidence type="ECO:0000313" key="3">
    <source>
        <dbReference type="Proteomes" id="UP000022311"/>
    </source>
</evidence>
<proteinExistence type="predicted"/>
<evidence type="ECO:0000313" key="2">
    <source>
        <dbReference type="EMBL" id="EUD09161.1"/>
    </source>
</evidence>
<sequence length="1122" mass="124680">MPIYEMNPSDVMGADVGSIKQPEPQYGESNDVGILDAANPFSNKNEVSRLRDAAFRIDNSVGSLIATMPFNQFEEQDGYNPFDDERTLSGYEDFADAFIHSKSPEETSAIKQRINRQIQDRQLLQDAGGAGLISSIAMGVIDPINVAAMMVPAGTIARGGDVLATASKFAVSNALGGVASELALSSTQETRTLEESALNVTFDAMLGGLLGSAAQLVKNRGKIVSKFKNDVLGEQQTVQQNIPDNTSVGAMEVPDTTLEQEALKGPSFINRTMNVSPVGRVAQSPSKTARQINQLLAENNFTFAKNEEGIASFTAVETKVRGYEALVYKQVESTKDFYKIYRKMAKERDGSRLSLYEFSEQVGDAMRNGDRHAIPEVAEAARAVRPIVEKTKDRMVELGILREGVTVSTAESYFPRIYKFDKILNDRAEFRTIIADWLQEMNQRTVYKAESSLAKADAGIEQARISAPQAEKLNAEIKEAERWSGKKQLLMDEIEKNRKLVAEKEAVSAEIEIRKAKKPTKKLEQLERKLMRIEEAENKLASYQRSLDILDNPRQFRNEYRQLTRKANSLTRYDNRRHAALRRMEPLAREEVEAAADDIINKIIGAPSGIVPSELIPDGLTKRAGFTKSRTLNIPDERIKDFLESDVNYVMENYIRQVAPEIELTAQFGRVDMDAQIKAITNDYNTLISEAKTAKERGKLEARRDADLRDIRAMRDRLLGTYGAPKDPSSFFVRAGRIARHVNFLRLLGGMTISSLPDMARPIMQHGLRSALKPLGKMLTDISAMKIAKADLREMGIGLEYALSSRSKVIADLNDPYARRTFLERGLEWSSQKFGNFTLMNQYTDTMKMWTGIVTQSKILRAAQEVAAGNALSSKEIKKLAHLGVDKNMLERIAQQYSKHGEDLDGMLTGHSHLWDDRVVRETFQAAVLKDVRTTVITPGIGDTPLMMSSELGKIVMQFKTFFFGTHNRALVSGIQSGDASFYYGALLQISLGSLVYVLKSMMAGREINAEPANLVKEGLDWSGMMGWLGEPNNLLENLSGGSYGMSAMFGGPPASRYQSRNGIGALLGPTFDLGGDIQNITAGVMNGEFDDREVRSVRKLLPFQNLFYLSPLLNQVEEQLK</sequence>
<dbReference type="RefSeq" id="WP_036964037.1">
    <property type="nucleotide sequence ID" value="NZ_JALD01000084.1"/>
</dbReference>